<name>A0A6P0H356_9ACTN</name>
<keyword evidence="2" id="KW-0732">Signal</keyword>
<dbReference type="AlphaFoldDB" id="A0A6P0H356"/>
<dbReference type="EMBL" id="JAAGWB010000010">
    <property type="protein sequence ID" value="NEN49869.1"/>
    <property type="molecule type" value="Genomic_DNA"/>
</dbReference>
<dbReference type="InterPro" id="IPR048031">
    <property type="entry name" value="ScyD/ScyE-like"/>
</dbReference>
<dbReference type="NCBIfam" id="NF033206">
    <property type="entry name" value="ScyE_fam"/>
    <property type="match status" value="1"/>
</dbReference>
<gene>
    <name evidence="4" type="ORF">G3R41_02780</name>
    <name evidence="3" type="ORF">GCU67_02780</name>
</gene>
<dbReference type="EMBL" id="JAAGWH010000010">
    <property type="protein sequence ID" value="NEK93102.1"/>
    <property type="molecule type" value="Genomic_DNA"/>
</dbReference>
<evidence type="ECO:0000256" key="2">
    <source>
        <dbReference type="SAM" id="SignalP"/>
    </source>
</evidence>
<comment type="caution">
    <text evidence="4">The sequence shown here is derived from an EMBL/GenBank/DDBJ whole genome shotgun (WGS) entry which is preliminary data.</text>
</comment>
<feature type="chain" id="PRO_5036186095" evidence="2">
    <location>
        <begin position="28"/>
        <end position="372"/>
    </location>
</feature>
<feature type="signal peptide" evidence="2">
    <location>
        <begin position="1"/>
        <end position="27"/>
    </location>
</feature>
<dbReference type="Proteomes" id="UP000471152">
    <property type="component" value="Unassembled WGS sequence"/>
</dbReference>
<proteinExistence type="predicted"/>
<feature type="compositionally biased region" description="Pro residues" evidence="1">
    <location>
        <begin position="106"/>
        <end position="122"/>
    </location>
</feature>
<protein>
    <submittedName>
        <fullName evidence="4">ScyD/ScyE family protein</fullName>
    </submittedName>
</protein>
<dbReference type="Gene3D" id="2.120.10.30">
    <property type="entry name" value="TolB, C-terminal domain"/>
    <property type="match status" value="1"/>
</dbReference>
<reference evidence="4 6" key="2">
    <citation type="submission" date="2020-02" db="EMBL/GenBank/DDBJ databases">
        <title>The WGS of Modestobacter muralis DSM 100205.</title>
        <authorList>
            <person name="Jiang Z."/>
        </authorList>
    </citation>
    <scope>NUCLEOTIDE SEQUENCE [LARGE SCALE GENOMIC DNA]</scope>
    <source>
        <strain evidence="4 6">DSM 100205</strain>
    </source>
</reference>
<sequence length="372" mass="37304">MKRFRRTAVVVAAGVAVVVLPAVPAGAGGGADHGQGGPVVTVATGLDGPRQLNDYRGNRVVVAESDSGEVSSVSLRSGKVESLLSGLFSPQGVDYDRGRLYVATGGPPPPEEGGAPGAPPPGASSLVVAEPGGGVLQTIDLLAYELAANPDGQLQFGPDGAPVDALSNPFAVLAQGRRVLVADAGANAVLSVDARTGEVSTFFVPPVVTDVPGCETAENNPGTVGCDPVPTGITEGPHGRVYVSTLGAEVPGAGRVYVLSSRGRVVDVIDGLTSPTGLAVDRRGTVYVSNVIEGAPQGAPGPDFDPATIGEVTRVPARGARSTAQVAMPTGLLVRDGDLYASAWSIAAFLQLPAGRGEIVRVGRGAFTPVGG</sequence>
<dbReference type="SUPFAM" id="SSF63829">
    <property type="entry name" value="Calcium-dependent phosphotriesterase"/>
    <property type="match status" value="1"/>
</dbReference>
<keyword evidence="5" id="KW-1185">Reference proteome</keyword>
<reference evidence="3 5" key="1">
    <citation type="submission" date="2020-01" db="EMBL/GenBank/DDBJ databases">
        <title>the WGS Modestobacter muralis CPCC 204518.</title>
        <authorList>
            <person name="Jiang Z."/>
        </authorList>
    </citation>
    <scope>NUCLEOTIDE SEQUENCE [LARGE SCALE GENOMIC DNA]</scope>
    <source>
        <strain evidence="3 5">DSM 100205</strain>
    </source>
</reference>
<dbReference type="InterPro" id="IPR011042">
    <property type="entry name" value="6-blade_b-propeller_TolB-like"/>
</dbReference>
<dbReference type="RefSeq" id="WP_163609567.1">
    <property type="nucleotide sequence ID" value="NZ_JAAGWB010000010.1"/>
</dbReference>
<evidence type="ECO:0000313" key="4">
    <source>
        <dbReference type="EMBL" id="NEN49869.1"/>
    </source>
</evidence>
<evidence type="ECO:0000256" key="1">
    <source>
        <dbReference type="SAM" id="MobiDB-lite"/>
    </source>
</evidence>
<dbReference type="Proteomes" id="UP000468828">
    <property type="component" value="Unassembled WGS sequence"/>
</dbReference>
<organism evidence="4 6">
    <name type="scientific">Modestobacter muralis</name>
    <dbReference type="NCBI Taxonomy" id="1608614"/>
    <lineage>
        <taxon>Bacteria</taxon>
        <taxon>Bacillati</taxon>
        <taxon>Actinomycetota</taxon>
        <taxon>Actinomycetes</taxon>
        <taxon>Geodermatophilales</taxon>
        <taxon>Geodermatophilaceae</taxon>
        <taxon>Modestobacter</taxon>
    </lineage>
</organism>
<accession>A0A6P0H356</accession>
<evidence type="ECO:0000313" key="5">
    <source>
        <dbReference type="Proteomes" id="UP000468828"/>
    </source>
</evidence>
<evidence type="ECO:0000313" key="3">
    <source>
        <dbReference type="EMBL" id="NEK93102.1"/>
    </source>
</evidence>
<feature type="region of interest" description="Disordered" evidence="1">
    <location>
        <begin position="103"/>
        <end position="124"/>
    </location>
</feature>
<evidence type="ECO:0000313" key="6">
    <source>
        <dbReference type="Proteomes" id="UP000471152"/>
    </source>
</evidence>